<evidence type="ECO:0000313" key="1">
    <source>
        <dbReference type="EMBL" id="UQC88708.1"/>
    </source>
</evidence>
<name>A0A9Q8T3X1_9PEZI</name>
<keyword evidence="2" id="KW-1185">Reference proteome</keyword>
<gene>
    <name evidence="1" type="ORF">CLUP02_14233</name>
</gene>
<evidence type="ECO:0000313" key="2">
    <source>
        <dbReference type="Proteomes" id="UP000830671"/>
    </source>
</evidence>
<organism evidence="1 2">
    <name type="scientific">Colletotrichum lupini</name>
    <dbReference type="NCBI Taxonomy" id="145971"/>
    <lineage>
        <taxon>Eukaryota</taxon>
        <taxon>Fungi</taxon>
        <taxon>Dikarya</taxon>
        <taxon>Ascomycota</taxon>
        <taxon>Pezizomycotina</taxon>
        <taxon>Sordariomycetes</taxon>
        <taxon>Hypocreomycetidae</taxon>
        <taxon>Glomerellales</taxon>
        <taxon>Glomerellaceae</taxon>
        <taxon>Colletotrichum</taxon>
        <taxon>Colletotrichum acutatum species complex</taxon>
    </lineage>
</organism>
<reference evidence="1" key="1">
    <citation type="journal article" date="2021" name="Mol. Plant Microbe Interact.">
        <title>Complete Genome Sequence of the Plant-Pathogenic Fungus Colletotrichum lupini.</title>
        <authorList>
            <person name="Baroncelli R."/>
            <person name="Pensec F."/>
            <person name="Da Lio D."/>
            <person name="Boufleur T."/>
            <person name="Vicente I."/>
            <person name="Sarrocco S."/>
            <person name="Picot A."/>
            <person name="Baraldi E."/>
            <person name="Sukno S."/>
            <person name="Thon M."/>
            <person name="Le Floch G."/>
        </authorList>
    </citation>
    <scope>NUCLEOTIDE SEQUENCE</scope>
    <source>
        <strain evidence="1">IMI 504893</strain>
    </source>
</reference>
<dbReference type="GeneID" id="73348174"/>
<dbReference type="KEGG" id="clup:CLUP02_14233"/>
<sequence length="121" mass="13349">MLGTKYIYWIPGGVFLRGLVTSLSVFHPTPGGMHTGGESHRIIQGLLQELQGVPATKTSVVCGEAGLVPNWQTWIGLADAGVWTLSLLRQEHSQYVLPDKTNLVNPPAVFSLKLYEELFFR</sequence>
<dbReference type="EMBL" id="CP019479">
    <property type="protein sequence ID" value="UQC88708.1"/>
    <property type="molecule type" value="Genomic_DNA"/>
</dbReference>
<dbReference type="Proteomes" id="UP000830671">
    <property type="component" value="Chromosome 7"/>
</dbReference>
<proteinExistence type="predicted"/>
<protein>
    <submittedName>
        <fullName evidence="1">Uncharacterized protein</fullName>
    </submittedName>
</protein>
<dbReference type="RefSeq" id="XP_049150310.1">
    <property type="nucleotide sequence ID" value="XM_049293164.1"/>
</dbReference>
<dbReference type="AlphaFoldDB" id="A0A9Q8T3X1"/>
<accession>A0A9Q8T3X1</accession>